<sequence>MTLNYSYKGNCDPVQIHLLPGRYLFEAWGAAGGIENENFFGKGGYTSGIITLTKQTRFYAIIGSRGQRAVKAMTTPLGGCGGGGKGGLPYSTNYFSGAGGGDATIIYYETQELGSRIMVSGGGGGGTSSSCFLMPGYVGGVVAGNGGSNRINLISIGGSQDNGTQNGVGQNGRNGQLGDCGKEGNPGCGGGYRGGMTTTVTGDYSDVSGSGGSSYISGDPYCKTNPLATFHDTKILAGNKYFNLPDGTQSLGNPSHGYLRITKLAPIPTCHIMCYFTKHSFFFIFIFIIET</sequence>
<evidence type="ECO:0000256" key="7">
    <source>
        <dbReference type="ARBA" id="ARBA00022741"/>
    </source>
</evidence>
<evidence type="ECO:0000256" key="3">
    <source>
        <dbReference type="ARBA" id="ARBA00022475"/>
    </source>
</evidence>
<evidence type="ECO:0000256" key="10">
    <source>
        <dbReference type="ARBA" id="ARBA00022989"/>
    </source>
</evidence>
<dbReference type="Proteomes" id="UP000001542">
    <property type="component" value="Unassembled WGS sequence"/>
</dbReference>
<dbReference type="GO" id="GO:0005524">
    <property type="term" value="F:ATP binding"/>
    <property type="evidence" value="ECO:0007669"/>
    <property type="project" value="UniProtKB-KW"/>
</dbReference>
<evidence type="ECO:0000256" key="14">
    <source>
        <dbReference type="ARBA" id="ARBA00023170"/>
    </source>
</evidence>
<keyword evidence="3" id="KW-1003">Cell membrane</keyword>
<keyword evidence="12" id="KW-0829">Tyrosine-protein kinase</keyword>
<evidence type="ECO:0000256" key="4">
    <source>
        <dbReference type="ARBA" id="ARBA00022679"/>
    </source>
</evidence>
<evidence type="ECO:0000256" key="2">
    <source>
        <dbReference type="ARBA" id="ARBA00011902"/>
    </source>
</evidence>
<dbReference type="AlphaFoldDB" id="A2F6L4"/>
<gene>
    <name evidence="17" type="ORF">TVAG_053020</name>
</gene>
<dbReference type="InterPro" id="IPR055163">
    <property type="entry name" value="ALK/LTK-like_GRD"/>
</dbReference>
<proteinExistence type="predicted"/>
<keyword evidence="9" id="KW-0067">ATP-binding</keyword>
<name>A2F6L4_TRIV3</name>
<dbReference type="GO" id="GO:0005886">
    <property type="term" value="C:plasma membrane"/>
    <property type="evidence" value="ECO:0007669"/>
    <property type="project" value="UniProtKB-SubCell"/>
</dbReference>
<evidence type="ECO:0000313" key="18">
    <source>
        <dbReference type="Proteomes" id="UP000001542"/>
    </source>
</evidence>
<keyword evidence="5" id="KW-0812">Transmembrane</keyword>
<dbReference type="KEGG" id="tva:4757266"/>
<evidence type="ECO:0000256" key="1">
    <source>
        <dbReference type="ARBA" id="ARBA00004251"/>
    </source>
</evidence>
<keyword evidence="7" id="KW-0547">Nucleotide-binding</keyword>
<dbReference type="EMBL" id="DS113637">
    <property type="protein sequence ID" value="EAX99459.1"/>
    <property type="molecule type" value="Genomic_DNA"/>
</dbReference>
<dbReference type="EC" id="2.7.10.1" evidence="2"/>
<organism evidence="17 18">
    <name type="scientific">Trichomonas vaginalis (strain ATCC PRA-98 / G3)</name>
    <dbReference type="NCBI Taxonomy" id="412133"/>
    <lineage>
        <taxon>Eukaryota</taxon>
        <taxon>Metamonada</taxon>
        <taxon>Parabasalia</taxon>
        <taxon>Trichomonadida</taxon>
        <taxon>Trichomonadidae</taxon>
        <taxon>Trichomonas</taxon>
    </lineage>
</organism>
<comment type="subcellular location">
    <subcellularLocation>
        <location evidence="1">Cell membrane</location>
        <topology evidence="1">Single-pass type I membrane protein</topology>
    </subcellularLocation>
</comment>
<evidence type="ECO:0000256" key="8">
    <source>
        <dbReference type="ARBA" id="ARBA00022777"/>
    </source>
</evidence>
<dbReference type="InParanoid" id="A2F6L4"/>
<evidence type="ECO:0000256" key="5">
    <source>
        <dbReference type="ARBA" id="ARBA00022692"/>
    </source>
</evidence>
<dbReference type="GO" id="GO:0004714">
    <property type="term" value="F:transmembrane receptor protein tyrosine kinase activity"/>
    <property type="evidence" value="ECO:0007669"/>
    <property type="project" value="UniProtKB-EC"/>
</dbReference>
<evidence type="ECO:0000256" key="13">
    <source>
        <dbReference type="ARBA" id="ARBA00023157"/>
    </source>
</evidence>
<protein>
    <recommendedName>
        <fullName evidence="2">receptor protein-tyrosine kinase</fullName>
        <ecNumber evidence="2">2.7.10.1</ecNumber>
    </recommendedName>
</protein>
<evidence type="ECO:0000256" key="6">
    <source>
        <dbReference type="ARBA" id="ARBA00022729"/>
    </source>
</evidence>
<keyword evidence="8" id="KW-0418">Kinase</keyword>
<keyword evidence="13" id="KW-1015">Disulfide bond</keyword>
<keyword evidence="15" id="KW-0325">Glycoprotein</keyword>
<keyword evidence="4" id="KW-0808">Transferase</keyword>
<dbReference type="Pfam" id="PF12810">
    <property type="entry name" value="ALK_LTK_GRD"/>
    <property type="match status" value="1"/>
</dbReference>
<keyword evidence="14" id="KW-0675">Receptor</keyword>
<keyword evidence="6" id="KW-0732">Signal</keyword>
<evidence type="ECO:0000256" key="15">
    <source>
        <dbReference type="ARBA" id="ARBA00023180"/>
    </source>
</evidence>
<evidence type="ECO:0000313" key="17">
    <source>
        <dbReference type="EMBL" id="EAX99459.1"/>
    </source>
</evidence>
<keyword evidence="18" id="KW-1185">Reference proteome</keyword>
<keyword evidence="11" id="KW-0472">Membrane</keyword>
<evidence type="ECO:0000256" key="9">
    <source>
        <dbReference type="ARBA" id="ARBA00022840"/>
    </source>
</evidence>
<evidence type="ECO:0000256" key="12">
    <source>
        <dbReference type="ARBA" id="ARBA00023137"/>
    </source>
</evidence>
<dbReference type="RefSeq" id="XP_001312389.1">
    <property type="nucleotide sequence ID" value="XM_001312388.1"/>
</dbReference>
<evidence type="ECO:0000259" key="16">
    <source>
        <dbReference type="Pfam" id="PF12810"/>
    </source>
</evidence>
<dbReference type="VEuPathDB" id="TrichDB:TVAGG3_0055710"/>
<reference evidence="17" key="2">
    <citation type="journal article" date="2007" name="Science">
        <title>Draft genome sequence of the sexually transmitted pathogen Trichomonas vaginalis.</title>
        <authorList>
            <person name="Carlton J.M."/>
            <person name="Hirt R.P."/>
            <person name="Silva J.C."/>
            <person name="Delcher A.L."/>
            <person name="Schatz M."/>
            <person name="Zhao Q."/>
            <person name="Wortman J.R."/>
            <person name="Bidwell S.L."/>
            <person name="Alsmark U.C.M."/>
            <person name="Besteiro S."/>
            <person name="Sicheritz-Ponten T."/>
            <person name="Noel C.J."/>
            <person name="Dacks J.B."/>
            <person name="Foster P.G."/>
            <person name="Simillion C."/>
            <person name="Van de Peer Y."/>
            <person name="Miranda-Saavedra D."/>
            <person name="Barton G.J."/>
            <person name="Westrop G.D."/>
            <person name="Mueller S."/>
            <person name="Dessi D."/>
            <person name="Fiori P.L."/>
            <person name="Ren Q."/>
            <person name="Paulsen I."/>
            <person name="Zhang H."/>
            <person name="Bastida-Corcuera F.D."/>
            <person name="Simoes-Barbosa A."/>
            <person name="Brown M.T."/>
            <person name="Hayes R.D."/>
            <person name="Mukherjee M."/>
            <person name="Okumura C.Y."/>
            <person name="Schneider R."/>
            <person name="Smith A.J."/>
            <person name="Vanacova S."/>
            <person name="Villalvazo M."/>
            <person name="Haas B.J."/>
            <person name="Pertea M."/>
            <person name="Feldblyum T.V."/>
            <person name="Utterback T.R."/>
            <person name="Shu C.L."/>
            <person name="Osoegawa K."/>
            <person name="de Jong P.J."/>
            <person name="Hrdy I."/>
            <person name="Horvathova L."/>
            <person name="Zubacova Z."/>
            <person name="Dolezal P."/>
            <person name="Malik S.B."/>
            <person name="Logsdon J.M. Jr."/>
            <person name="Henze K."/>
            <person name="Gupta A."/>
            <person name="Wang C.C."/>
            <person name="Dunne R.L."/>
            <person name="Upcroft J.A."/>
            <person name="Upcroft P."/>
            <person name="White O."/>
            <person name="Salzberg S.L."/>
            <person name="Tang P."/>
            <person name="Chiu C.-H."/>
            <person name="Lee Y.-S."/>
            <person name="Embley T.M."/>
            <person name="Coombs G.H."/>
            <person name="Mottram J.C."/>
            <person name="Tachezy J."/>
            <person name="Fraser-Liggett C.M."/>
            <person name="Johnson P.J."/>
        </authorList>
    </citation>
    <scope>NUCLEOTIDE SEQUENCE [LARGE SCALE GENOMIC DNA]</scope>
    <source>
        <strain evidence="17">G3</strain>
    </source>
</reference>
<evidence type="ECO:0000256" key="11">
    <source>
        <dbReference type="ARBA" id="ARBA00023136"/>
    </source>
</evidence>
<accession>A2F6L4</accession>
<keyword evidence="10" id="KW-1133">Transmembrane helix</keyword>
<reference evidence="17" key="1">
    <citation type="submission" date="2006-10" db="EMBL/GenBank/DDBJ databases">
        <authorList>
            <person name="Amadeo P."/>
            <person name="Zhao Q."/>
            <person name="Wortman J."/>
            <person name="Fraser-Liggett C."/>
            <person name="Carlton J."/>
        </authorList>
    </citation>
    <scope>NUCLEOTIDE SEQUENCE</scope>
    <source>
        <strain evidence="17">G3</strain>
    </source>
</reference>
<feature type="domain" description="ALK/LTK-like glycine-rich" evidence="16">
    <location>
        <begin position="15"/>
        <end position="264"/>
    </location>
</feature>
<dbReference type="VEuPathDB" id="TrichDB:TVAG_053020"/>